<feature type="domain" description="PAS" evidence="3">
    <location>
        <begin position="439"/>
        <end position="481"/>
    </location>
</feature>
<evidence type="ECO:0000313" key="5">
    <source>
        <dbReference type="EMBL" id="AKJ37814.1"/>
    </source>
</evidence>
<dbReference type="SUPFAM" id="SSF55785">
    <property type="entry name" value="PYP-like sensor domain (PAS domain)"/>
    <property type="match status" value="4"/>
</dbReference>
<dbReference type="CDD" id="cd00130">
    <property type="entry name" value="PAS"/>
    <property type="match status" value="3"/>
</dbReference>
<dbReference type="SUPFAM" id="SSF55781">
    <property type="entry name" value="GAF domain-like"/>
    <property type="match status" value="1"/>
</dbReference>
<reference evidence="6" key="1">
    <citation type="submission" date="2014-06" db="EMBL/GenBank/DDBJ databases">
        <title>The complete genome sequence of Methanosarcina barkeri CM1.</title>
        <authorList>
            <consortium name="Pastoral Greenhouse Gas Research Consortium"/>
            <person name="Lambie S.C."/>
            <person name="Leahy S.C."/>
            <person name="Kelly W.J."/>
            <person name="Li D."/>
            <person name="Reilly K."/>
            <person name="Attwood G.T."/>
            <person name="Altermann E."/>
        </authorList>
    </citation>
    <scope>NUCLEOTIDE SEQUENCE [LARGE SCALE GENOMIC DNA]</scope>
    <source>
        <strain evidence="6">CM1</strain>
    </source>
</reference>
<dbReference type="SUPFAM" id="SSF55874">
    <property type="entry name" value="ATPase domain of HSP90 chaperone/DNA topoisomerase II/histidine kinase"/>
    <property type="match status" value="1"/>
</dbReference>
<feature type="domain" description="PAS" evidence="3">
    <location>
        <begin position="131"/>
        <end position="189"/>
    </location>
</feature>
<dbReference type="PATRIC" id="fig|796385.3.peg.914"/>
<dbReference type="InterPro" id="IPR000014">
    <property type="entry name" value="PAS"/>
</dbReference>
<dbReference type="InterPro" id="IPR013655">
    <property type="entry name" value="PAS_fold_3"/>
</dbReference>
<feature type="domain" description="PAS" evidence="3">
    <location>
        <begin position="724"/>
        <end position="793"/>
    </location>
</feature>
<dbReference type="SMART" id="SM00387">
    <property type="entry name" value="HATPase_c"/>
    <property type="match status" value="1"/>
</dbReference>
<feature type="coiled-coil region" evidence="1">
    <location>
        <begin position="417"/>
        <end position="449"/>
    </location>
</feature>
<dbReference type="Pfam" id="PF08447">
    <property type="entry name" value="PAS_3"/>
    <property type="match status" value="2"/>
</dbReference>
<keyword evidence="5" id="KW-0808">Transferase</keyword>
<feature type="domain" description="PAC" evidence="4">
    <location>
        <begin position="519"/>
        <end position="575"/>
    </location>
</feature>
<dbReference type="Gene3D" id="3.30.450.20">
    <property type="entry name" value="PAS domain"/>
    <property type="match status" value="4"/>
</dbReference>
<protein>
    <submittedName>
        <fullName evidence="5">Sensory transduction histidine kinase</fullName>
    </submittedName>
</protein>
<evidence type="ECO:0000259" key="4">
    <source>
        <dbReference type="PROSITE" id="PS50113"/>
    </source>
</evidence>
<dbReference type="Pfam" id="PF02518">
    <property type="entry name" value="HATPase_c"/>
    <property type="match status" value="1"/>
</dbReference>
<name>A0A0G3C747_METBA</name>
<dbReference type="NCBIfam" id="TIGR00229">
    <property type="entry name" value="sensory_box"/>
    <property type="match status" value="3"/>
</dbReference>
<dbReference type="PROSITE" id="PS50112">
    <property type="entry name" value="PAS"/>
    <property type="match status" value="3"/>
</dbReference>
<dbReference type="Gene3D" id="2.10.70.100">
    <property type="match status" value="1"/>
</dbReference>
<evidence type="ECO:0000256" key="1">
    <source>
        <dbReference type="SAM" id="Coils"/>
    </source>
</evidence>
<feature type="domain" description="PAC" evidence="4">
    <location>
        <begin position="797"/>
        <end position="849"/>
    </location>
</feature>
<dbReference type="Pfam" id="PF07568">
    <property type="entry name" value="HisKA_2"/>
    <property type="match status" value="1"/>
</dbReference>
<dbReference type="InterPro" id="IPR029016">
    <property type="entry name" value="GAF-like_dom_sf"/>
</dbReference>
<feature type="domain" description="PAC" evidence="4">
    <location>
        <begin position="205"/>
        <end position="257"/>
    </location>
</feature>
<dbReference type="Proteomes" id="UP000035331">
    <property type="component" value="Chromosome"/>
</dbReference>
<dbReference type="Pfam" id="PF13426">
    <property type="entry name" value="PAS_9"/>
    <property type="match status" value="2"/>
</dbReference>
<dbReference type="PANTHER" id="PTHR43065:SF23">
    <property type="entry name" value="SENSOR HISTIDINE KINASE PDTAS"/>
    <property type="match status" value="1"/>
</dbReference>
<dbReference type="InterPro" id="IPR035965">
    <property type="entry name" value="PAS-like_dom_sf"/>
</dbReference>
<dbReference type="InterPro" id="IPR011495">
    <property type="entry name" value="Sig_transdc_His_kin_sub2_dim/P"/>
</dbReference>
<dbReference type="Pfam" id="PF13185">
    <property type="entry name" value="GAF_2"/>
    <property type="match status" value="1"/>
</dbReference>
<keyword evidence="1" id="KW-0175">Coiled coil</keyword>
<dbReference type="PROSITE" id="PS50113">
    <property type="entry name" value="PAC"/>
    <property type="match status" value="4"/>
</dbReference>
<evidence type="ECO:0000259" key="3">
    <source>
        <dbReference type="PROSITE" id="PS50112"/>
    </source>
</evidence>
<organism evidence="5 6">
    <name type="scientific">Methanosarcina barkeri CM1</name>
    <dbReference type="NCBI Taxonomy" id="796385"/>
    <lineage>
        <taxon>Archaea</taxon>
        <taxon>Methanobacteriati</taxon>
        <taxon>Methanobacteriota</taxon>
        <taxon>Stenosarchaea group</taxon>
        <taxon>Methanomicrobia</taxon>
        <taxon>Methanosarcinales</taxon>
        <taxon>Methanosarcinaceae</taxon>
        <taxon>Methanosarcina</taxon>
    </lineage>
</organism>
<dbReference type="PANTHER" id="PTHR43065">
    <property type="entry name" value="SENSOR HISTIDINE KINASE"/>
    <property type="match status" value="1"/>
</dbReference>
<dbReference type="Gene3D" id="3.30.450.40">
    <property type="match status" value="1"/>
</dbReference>
<evidence type="ECO:0000313" key="6">
    <source>
        <dbReference type="Proteomes" id="UP000035331"/>
    </source>
</evidence>
<dbReference type="InterPro" id="IPR005467">
    <property type="entry name" value="His_kinase_dom"/>
</dbReference>
<dbReference type="GO" id="GO:0016301">
    <property type="term" value="F:kinase activity"/>
    <property type="evidence" value="ECO:0007669"/>
    <property type="project" value="UniProtKB-KW"/>
</dbReference>
<dbReference type="SMART" id="SM00086">
    <property type="entry name" value="PAC"/>
    <property type="match status" value="4"/>
</dbReference>
<dbReference type="Gene3D" id="3.30.565.10">
    <property type="entry name" value="Histidine kinase-like ATPase, C-terminal domain"/>
    <property type="match status" value="1"/>
</dbReference>
<keyword evidence="5" id="KW-0418">Kinase</keyword>
<accession>A0A0G3C747</accession>
<gene>
    <name evidence="5" type="ORF">MCM1_0734</name>
</gene>
<proteinExistence type="predicted"/>
<dbReference type="EMBL" id="CP008746">
    <property type="protein sequence ID" value="AKJ37814.1"/>
    <property type="molecule type" value="Genomic_DNA"/>
</dbReference>
<dbReference type="SMART" id="SM00065">
    <property type="entry name" value="GAF"/>
    <property type="match status" value="1"/>
</dbReference>
<dbReference type="SMART" id="SM00091">
    <property type="entry name" value="PAS"/>
    <property type="match status" value="5"/>
</dbReference>
<feature type="domain" description="PAC" evidence="4">
    <location>
        <begin position="675"/>
        <end position="727"/>
    </location>
</feature>
<dbReference type="InterPro" id="IPR003594">
    <property type="entry name" value="HATPase_dom"/>
</dbReference>
<feature type="domain" description="Histidine kinase" evidence="2">
    <location>
        <begin position="857"/>
        <end position="1067"/>
    </location>
</feature>
<reference evidence="5 6" key="2">
    <citation type="journal article" date="2015" name="Stand. Genomic Sci.">
        <title>The complete genome sequence of the rumen methanogen Methanosarcina barkeri CM1.</title>
        <authorList>
            <person name="Lambie S.C."/>
            <person name="Kelly W.J."/>
            <person name="Leahy S.C."/>
            <person name="Li D."/>
            <person name="Reilly K."/>
            <person name="McAllister T.A."/>
            <person name="Valle E.R."/>
            <person name="Attwood G.T."/>
            <person name="Altermann E."/>
        </authorList>
    </citation>
    <scope>NUCLEOTIDE SEQUENCE [LARGE SCALE GENOMIC DNA]</scope>
    <source>
        <strain evidence="5 6">CM1</strain>
    </source>
</reference>
<sequence length="1077" mass="122492">MSGSTISNDRHSATKEMESYGKMKASMQHFPEKNPNPVLSVEKDGTVLYSNEAAKTLLLRWGVEIGDKLPSYIGDIAQRVLCQNRPNKMEIKVGKKVYLATFQPLPEEEYVNIYGFDISDQKVLEEKLRESEEKYCIVADNTFDWEFWMDPDGRLLYTSPSCERVTGYAVWEFMDKPDLLQEIIHPDDQKAFFQYGHNTPPSSHGNIEFRIITKDDKIRCIHHQCQPFYDSKGCYAGRRGSNRDITECNQGEHRIRRYNRILEGINWIFSNVVQAKTEEKLGEACLSVALKVTGSEFGFIIEMGSDGLLHDIAKSELAWEQCRMYDKTGHLTFPRDYIVHGLYGSVIINEKSFFTNDPQSHPDSRGLPEGHPPITSFLGVPLVQEGKTIGSIAVANREGGYSYEQQEDLEAIAPAVTQVLQRRKVEQERKLAEQELKESEVRFKALVQDLESGVFLIDGEGKFAIYNPAFLQIFNVSEQELEHKEIQDLSWDTWDVVDKDGNALRFESHPVQYARINRKPVKNQVIGIRRYSQDDWVWTLASTEPLLNPDGSINIIICTFTDITQLKNTENALKIANETLEEKVQERTVELEKAYSTLKEKEELLSDAQEMAHIGNWEQNFVTGKLHWSDEMYRIFGLKPREFEVNYGLFLSHLHSDDQDYVDNAVKGALSGKPFSTDHRIILSNGEERIAHSKGETVFDKENNPVQIRGTTQDITDLRIVEERIKTLANIVESSLDAVGTLSLDGIITSWNKGAEGVYGYSAEEILGKHVSILAPPHLDKETLKLIELIKQGETIHQHETLRLRKYAKKIYVSITLSPVFDTNGKLTAFSFISRDITERKKAEEALRNFEIARKKELHHRIKNNLQVISSLLDLQADLFKGRKTITDSEVSKAFKESIDRVLSIALIHEELYKGKNIDLLDFSQYIKELANNLLLTYSLKTDVSLNFDLEENIFLDMDTAIPLGIVINEIVSNSFKYAFSGRDKGEIRIKLHKEGNGERKNEEFVSTAYVLSVADNGIGIPEDLNIEDLDSLGLQLVTSLVDQLEGKLELKGNNGTEFTIKFTVTEINNQASVSEV</sequence>
<evidence type="ECO:0000259" key="2">
    <source>
        <dbReference type="PROSITE" id="PS50109"/>
    </source>
</evidence>
<dbReference type="AlphaFoldDB" id="A0A0G3C747"/>
<dbReference type="PROSITE" id="PS50109">
    <property type="entry name" value="HIS_KIN"/>
    <property type="match status" value="1"/>
</dbReference>
<feature type="coiled-coil region" evidence="1">
    <location>
        <begin position="563"/>
        <end position="611"/>
    </location>
</feature>
<dbReference type="InterPro" id="IPR036890">
    <property type="entry name" value="HATPase_C_sf"/>
</dbReference>
<dbReference type="InterPro" id="IPR001610">
    <property type="entry name" value="PAC"/>
</dbReference>
<dbReference type="InterPro" id="IPR003018">
    <property type="entry name" value="GAF"/>
</dbReference>
<dbReference type="InterPro" id="IPR000700">
    <property type="entry name" value="PAS-assoc_C"/>
</dbReference>